<sequence length="333" mass="36795">MIEIMAKTTKTRILILSDTHGEKFPESHYPQIKADVAIHCGDMTEQSKLSEFHITLDLLKTLDAPLKLVIAGNHDFTLDLPIFKQKIAQAGLEGEPGLVAREYGQYGEVRQLFDEAREFHNIHLLDEGMHKFILANGATLSVYASPYTASPTADWGYQFLPGDSHNFVIDQGTDIAITHSPPEGVLDRSGAKKRIGIPDVFQAVEHARPKLHCFGHVHEGWGAKLVAWRDFDPSQKASYFTAIDNGQSMSLDTLASFRRGKFDDEDTAAAKSARLAGFESQGCRPTSHCVGDDHPIVSGKHTLFVNASISGDPAMPFHLPWLVDLDLPLQELK</sequence>
<evidence type="ECO:0000313" key="3">
    <source>
        <dbReference type="Proteomes" id="UP001642482"/>
    </source>
</evidence>
<dbReference type="PANTHER" id="PTHR12905:SF0">
    <property type="entry name" value="CALCINEURIN-LIKE PHOSPHOESTERASE DOMAIN-CONTAINING PROTEIN"/>
    <property type="match status" value="1"/>
</dbReference>
<dbReference type="Gene3D" id="3.60.21.10">
    <property type="match status" value="1"/>
</dbReference>
<evidence type="ECO:0000259" key="1">
    <source>
        <dbReference type="Pfam" id="PF00149"/>
    </source>
</evidence>
<evidence type="ECO:0000313" key="2">
    <source>
        <dbReference type="EMBL" id="CAK7227381.1"/>
    </source>
</evidence>
<dbReference type="InterPro" id="IPR029052">
    <property type="entry name" value="Metallo-depent_PP-like"/>
</dbReference>
<name>A0ABP0C682_9PEZI</name>
<proteinExistence type="predicted"/>
<dbReference type="InterPro" id="IPR051693">
    <property type="entry name" value="UPF0046_metallophosphoest"/>
</dbReference>
<dbReference type="Proteomes" id="UP001642482">
    <property type="component" value="Unassembled WGS sequence"/>
</dbReference>
<dbReference type="CDD" id="cd07379">
    <property type="entry name" value="MPP_239FB"/>
    <property type="match status" value="1"/>
</dbReference>
<feature type="domain" description="Calcineurin-like phosphoesterase" evidence="1">
    <location>
        <begin position="12"/>
        <end position="219"/>
    </location>
</feature>
<gene>
    <name evidence="2" type="ORF">SEUCBS140593_006557</name>
</gene>
<dbReference type="Pfam" id="PF00149">
    <property type="entry name" value="Metallophos"/>
    <property type="match status" value="1"/>
</dbReference>
<dbReference type="SUPFAM" id="SSF56300">
    <property type="entry name" value="Metallo-dependent phosphatases"/>
    <property type="match status" value="1"/>
</dbReference>
<organism evidence="2 3">
    <name type="scientific">Sporothrix eucalyptigena</name>
    <dbReference type="NCBI Taxonomy" id="1812306"/>
    <lineage>
        <taxon>Eukaryota</taxon>
        <taxon>Fungi</taxon>
        <taxon>Dikarya</taxon>
        <taxon>Ascomycota</taxon>
        <taxon>Pezizomycotina</taxon>
        <taxon>Sordariomycetes</taxon>
        <taxon>Sordariomycetidae</taxon>
        <taxon>Ophiostomatales</taxon>
        <taxon>Ophiostomataceae</taxon>
        <taxon>Sporothrix</taxon>
    </lineage>
</organism>
<dbReference type="PANTHER" id="PTHR12905">
    <property type="entry name" value="METALLOPHOSPHOESTERASE"/>
    <property type="match status" value="1"/>
</dbReference>
<dbReference type="EMBL" id="CAWUHD010000072">
    <property type="protein sequence ID" value="CAK7227381.1"/>
    <property type="molecule type" value="Genomic_DNA"/>
</dbReference>
<protein>
    <recommendedName>
        <fullName evidence="1">Calcineurin-like phosphoesterase domain-containing protein</fullName>
    </recommendedName>
</protein>
<dbReference type="InterPro" id="IPR004843">
    <property type="entry name" value="Calcineurin-like_PHP"/>
</dbReference>
<comment type="caution">
    <text evidence="2">The sequence shown here is derived from an EMBL/GenBank/DDBJ whole genome shotgun (WGS) entry which is preliminary data.</text>
</comment>
<reference evidence="2 3" key="1">
    <citation type="submission" date="2024-01" db="EMBL/GenBank/DDBJ databases">
        <authorList>
            <person name="Allen C."/>
            <person name="Tagirdzhanova G."/>
        </authorList>
    </citation>
    <scope>NUCLEOTIDE SEQUENCE [LARGE SCALE GENOMIC DNA]</scope>
</reference>
<accession>A0ABP0C682</accession>
<keyword evidence="3" id="KW-1185">Reference proteome</keyword>